<proteinExistence type="predicted"/>
<dbReference type="InterPro" id="IPR036457">
    <property type="entry name" value="PPM-type-like_dom_sf"/>
</dbReference>
<feature type="transmembrane region" description="Helical" evidence="2">
    <location>
        <begin position="49"/>
        <end position="79"/>
    </location>
</feature>
<dbReference type="PANTHER" id="PTHR43156:SF2">
    <property type="entry name" value="STAGE II SPORULATION PROTEIN E"/>
    <property type="match status" value="1"/>
</dbReference>
<dbReference type="Pfam" id="PF07228">
    <property type="entry name" value="SpoIIE"/>
    <property type="match status" value="1"/>
</dbReference>
<dbReference type="SMART" id="SM00331">
    <property type="entry name" value="PP2C_SIG"/>
    <property type="match status" value="1"/>
</dbReference>
<keyword evidence="2" id="KW-0812">Transmembrane</keyword>
<keyword evidence="1" id="KW-0378">Hydrolase</keyword>
<evidence type="ECO:0000259" key="3">
    <source>
        <dbReference type="SMART" id="SM00331"/>
    </source>
</evidence>
<dbReference type="PANTHER" id="PTHR43156">
    <property type="entry name" value="STAGE II SPORULATION PROTEIN E-RELATED"/>
    <property type="match status" value="1"/>
</dbReference>
<feature type="transmembrane region" description="Helical" evidence="2">
    <location>
        <begin position="20"/>
        <end position="37"/>
    </location>
</feature>
<dbReference type="RefSeq" id="WP_258783248.1">
    <property type="nucleotide sequence ID" value="NZ_JANUGP010000039.1"/>
</dbReference>
<gene>
    <name evidence="4" type="ORF">NX794_32465</name>
</gene>
<comment type="caution">
    <text evidence="4">The sequence shown here is derived from an EMBL/GenBank/DDBJ whole genome shotgun (WGS) entry which is preliminary data.</text>
</comment>
<name>A0ABT2BBL6_9ACTN</name>
<protein>
    <submittedName>
        <fullName evidence="4">Serine/threonine-protein phosphatase</fullName>
    </submittedName>
</protein>
<dbReference type="Proteomes" id="UP001205612">
    <property type="component" value="Unassembled WGS sequence"/>
</dbReference>
<dbReference type="EMBL" id="JANUGP010000039">
    <property type="protein sequence ID" value="MCS0605884.1"/>
    <property type="molecule type" value="Genomic_DNA"/>
</dbReference>
<keyword evidence="2" id="KW-1133">Transmembrane helix</keyword>
<evidence type="ECO:0000313" key="4">
    <source>
        <dbReference type="EMBL" id="MCS0605884.1"/>
    </source>
</evidence>
<accession>A0ABT2BBL6</accession>
<feature type="domain" description="PPM-type phosphatase" evidence="3">
    <location>
        <begin position="143"/>
        <end position="375"/>
    </location>
</feature>
<dbReference type="InterPro" id="IPR001932">
    <property type="entry name" value="PPM-type_phosphatase-like_dom"/>
</dbReference>
<evidence type="ECO:0000256" key="1">
    <source>
        <dbReference type="ARBA" id="ARBA00022801"/>
    </source>
</evidence>
<dbReference type="SUPFAM" id="SSF81606">
    <property type="entry name" value="PP2C-like"/>
    <property type="match status" value="1"/>
</dbReference>
<keyword evidence="2" id="KW-0472">Membrane</keyword>
<feature type="transmembrane region" description="Helical" evidence="2">
    <location>
        <begin position="91"/>
        <end position="112"/>
    </location>
</feature>
<evidence type="ECO:0000256" key="2">
    <source>
        <dbReference type="SAM" id="Phobius"/>
    </source>
</evidence>
<evidence type="ECO:0000313" key="5">
    <source>
        <dbReference type="Proteomes" id="UP001205612"/>
    </source>
</evidence>
<organism evidence="4 5">
    <name type="scientific">Streptomyces pyxinicus</name>
    <dbReference type="NCBI Taxonomy" id="2970331"/>
    <lineage>
        <taxon>Bacteria</taxon>
        <taxon>Bacillati</taxon>
        <taxon>Actinomycetota</taxon>
        <taxon>Actinomycetes</taxon>
        <taxon>Kitasatosporales</taxon>
        <taxon>Streptomycetaceae</taxon>
        <taxon>Streptomyces</taxon>
    </lineage>
</organism>
<keyword evidence="5" id="KW-1185">Reference proteome</keyword>
<dbReference type="Gene3D" id="3.60.40.10">
    <property type="entry name" value="PPM-type phosphatase domain"/>
    <property type="match status" value="1"/>
</dbReference>
<reference evidence="4 5" key="1">
    <citation type="submission" date="2022-08" db="EMBL/GenBank/DDBJ databases">
        <authorList>
            <person name="Somphong A."/>
            <person name="Phongsopitanun W."/>
        </authorList>
    </citation>
    <scope>NUCLEOTIDE SEQUENCE [LARGE SCALE GENOMIC DNA]</scope>
    <source>
        <strain evidence="4 5">LP11</strain>
    </source>
</reference>
<dbReference type="InterPro" id="IPR052016">
    <property type="entry name" value="Bact_Sigma-Reg"/>
</dbReference>
<sequence>MTETGNGRWRRLLRVRGRSIAWVLPLVLLVGIVVADLDTPEQFRIISWIVLVPGISAAICAVWTTALFGLAAVVMYVAADSVWPDQYKAGLADFVLVAVGGLLATLAAAARIDKERQSLRMRDIADTIRRTVLRPLPPCWAGLEHAAVYLTADVDARVGGDFYDIQPGPHGTRVLVGDVQGKGLGAVETAAALLGTFREAGYHEADLATVAGRLETRMARHRLHTRALGRDVGDRFATAVLIAFPADADTGAGEGIELVNFGHEPPLAVGPCGVRELPSGDGLPLGLADLTGRLPPVRRVRLAADETLLLVTDGVTEARDRPGVFYPLVREVTRAVRADPGRAEPGRLVRRIRDGVLRHSGGRLQDDTTVFAVRRVRGAGNEALEGGRLRS</sequence>